<dbReference type="InterPro" id="IPR002416">
    <property type="entry name" value="T2SS_protein-GspH"/>
</dbReference>
<reference evidence="7" key="1">
    <citation type="submission" date="2020-10" db="EMBL/GenBank/DDBJ databases">
        <authorList>
            <person name="Gilroy R."/>
        </authorList>
    </citation>
    <scope>NUCLEOTIDE SEQUENCE</scope>
    <source>
        <strain evidence="7">35461</strain>
    </source>
</reference>
<keyword evidence="3 6" id="KW-0812">Transmembrane</keyword>
<dbReference type="Pfam" id="PF07963">
    <property type="entry name" value="N_methyl"/>
    <property type="match status" value="1"/>
</dbReference>
<dbReference type="PANTHER" id="PTHR30093">
    <property type="entry name" value="GENERAL SECRETION PATHWAY PROTEIN G"/>
    <property type="match status" value="1"/>
</dbReference>
<dbReference type="PROSITE" id="PS00409">
    <property type="entry name" value="PROKAR_NTER_METHYL"/>
    <property type="match status" value="1"/>
</dbReference>
<feature type="transmembrane region" description="Helical" evidence="6">
    <location>
        <begin position="12"/>
        <end position="34"/>
    </location>
</feature>
<dbReference type="GO" id="GO:0016020">
    <property type="term" value="C:membrane"/>
    <property type="evidence" value="ECO:0007669"/>
    <property type="project" value="UniProtKB-SubCell"/>
</dbReference>
<dbReference type="PANTHER" id="PTHR30093:SF44">
    <property type="entry name" value="TYPE II SECRETION SYSTEM CORE PROTEIN G"/>
    <property type="match status" value="1"/>
</dbReference>
<dbReference type="InterPro" id="IPR012902">
    <property type="entry name" value="N_methyl_site"/>
</dbReference>
<dbReference type="NCBIfam" id="TIGR02532">
    <property type="entry name" value="IV_pilin_GFxxxE"/>
    <property type="match status" value="1"/>
</dbReference>
<dbReference type="PRINTS" id="PR00885">
    <property type="entry name" value="BCTERIALGSPH"/>
</dbReference>
<keyword evidence="2" id="KW-0488">Methylation</keyword>
<evidence type="ECO:0000256" key="1">
    <source>
        <dbReference type="ARBA" id="ARBA00004167"/>
    </source>
</evidence>
<keyword evidence="5 6" id="KW-0472">Membrane</keyword>
<evidence type="ECO:0000256" key="6">
    <source>
        <dbReference type="SAM" id="Phobius"/>
    </source>
</evidence>
<dbReference type="EMBL" id="DVOR01000001">
    <property type="protein sequence ID" value="HIV08490.1"/>
    <property type="molecule type" value="Genomic_DNA"/>
</dbReference>
<dbReference type="GO" id="GO:0015627">
    <property type="term" value="C:type II protein secretion system complex"/>
    <property type="evidence" value="ECO:0007669"/>
    <property type="project" value="InterPro"/>
</dbReference>
<protein>
    <submittedName>
        <fullName evidence="7">Prepilin-type N-terminal cleavage/methylation domain-containing protein</fullName>
    </submittedName>
</protein>
<dbReference type="Proteomes" id="UP000886845">
    <property type="component" value="Unassembled WGS sequence"/>
</dbReference>
<evidence type="ECO:0000256" key="4">
    <source>
        <dbReference type="ARBA" id="ARBA00022989"/>
    </source>
</evidence>
<evidence type="ECO:0000313" key="7">
    <source>
        <dbReference type="EMBL" id="HIV08490.1"/>
    </source>
</evidence>
<proteinExistence type="predicted"/>
<dbReference type="GO" id="GO:0015628">
    <property type="term" value="P:protein secretion by the type II secretion system"/>
    <property type="evidence" value="ECO:0007669"/>
    <property type="project" value="InterPro"/>
</dbReference>
<dbReference type="AlphaFoldDB" id="A0A9D1NKV3"/>
<dbReference type="SUPFAM" id="SSF54523">
    <property type="entry name" value="Pili subunits"/>
    <property type="match status" value="1"/>
</dbReference>
<accession>A0A9D1NKV3</accession>
<evidence type="ECO:0000256" key="5">
    <source>
        <dbReference type="ARBA" id="ARBA00023136"/>
    </source>
</evidence>
<comment type="caution">
    <text evidence="7">The sequence shown here is derived from an EMBL/GenBank/DDBJ whole genome shotgun (WGS) entry which is preliminary data.</text>
</comment>
<evidence type="ECO:0000313" key="8">
    <source>
        <dbReference type="Proteomes" id="UP000886845"/>
    </source>
</evidence>
<name>A0A9D1NKV3_9BACT</name>
<dbReference type="InterPro" id="IPR045584">
    <property type="entry name" value="Pilin-like"/>
</dbReference>
<sequence length="197" mass="21705">MNLWTQAKRGFTLIELLVVIVIVGILTSAAMMAYGGFIERAHQKNAAEMCAQIATAWTRYYADMGFWPNALSSSSVQEMDTEMCTILGKAKLLDVNYIDSSNTGDAASGLRRNKDDDPQLKFGLLDTFGLRMFEDGFSESEIKKHLYQFVLDADGDGRITLPGEVGGGEINATAAVWCWPEDVEVGKQDGEPFAKSW</sequence>
<evidence type="ECO:0000256" key="3">
    <source>
        <dbReference type="ARBA" id="ARBA00022692"/>
    </source>
</evidence>
<comment type="subcellular location">
    <subcellularLocation>
        <location evidence="1">Membrane</location>
        <topology evidence="1">Single-pass membrane protein</topology>
    </subcellularLocation>
</comment>
<gene>
    <name evidence="7" type="ORF">IAC79_00035</name>
</gene>
<keyword evidence="4 6" id="KW-1133">Transmembrane helix</keyword>
<dbReference type="Gene3D" id="3.30.700.10">
    <property type="entry name" value="Glycoprotein, Type 4 Pilin"/>
    <property type="match status" value="1"/>
</dbReference>
<reference evidence="7" key="2">
    <citation type="journal article" date="2021" name="PeerJ">
        <title>Extensive microbial diversity within the chicken gut microbiome revealed by metagenomics and culture.</title>
        <authorList>
            <person name="Gilroy R."/>
            <person name="Ravi A."/>
            <person name="Getino M."/>
            <person name="Pursley I."/>
            <person name="Horton D.L."/>
            <person name="Alikhan N.F."/>
            <person name="Baker D."/>
            <person name="Gharbi K."/>
            <person name="Hall N."/>
            <person name="Watson M."/>
            <person name="Adriaenssens E.M."/>
            <person name="Foster-Nyarko E."/>
            <person name="Jarju S."/>
            <person name="Secka A."/>
            <person name="Antonio M."/>
            <person name="Oren A."/>
            <person name="Chaudhuri R.R."/>
            <person name="La Ragione R."/>
            <person name="Hildebrand F."/>
            <person name="Pallen M.J."/>
        </authorList>
    </citation>
    <scope>NUCLEOTIDE SEQUENCE</scope>
    <source>
        <strain evidence="7">35461</strain>
    </source>
</reference>
<organism evidence="7 8">
    <name type="scientific">Candidatus Spyradenecus faecavium</name>
    <dbReference type="NCBI Taxonomy" id="2840947"/>
    <lineage>
        <taxon>Bacteria</taxon>
        <taxon>Pseudomonadati</taxon>
        <taxon>Lentisphaerota</taxon>
        <taxon>Lentisphaeria</taxon>
        <taxon>Lentisphaerales</taxon>
        <taxon>Lentisphaeraceae</taxon>
        <taxon>Lentisphaeraceae incertae sedis</taxon>
        <taxon>Candidatus Spyradenecus</taxon>
    </lineage>
</organism>
<evidence type="ECO:0000256" key="2">
    <source>
        <dbReference type="ARBA" id="ARBA00022481"/>
    </source>
</evidence>